<dbReference type="KEGG" id="aht:ANTHELSMS3_00919"/>
<dbReference type="InterPro" id="IPR006472">
    <property type="entry name" value="Citrate_lyase_asu"/>
</dbReference>
<dbReference type="Proteomes" id="UP000203589">
    <property type="component" value="Chromosome"/>
</dbReference>
<keyword evidence="4" id="KW-1185">Reference proteome</keyword>
<dbReference type="AlphaFoldDB" id="A0A222E0B4"/>
<dbReference type="PIRSF" id="PIRSF009451">
    <property type="entry name" value="Citrt_lyas_alpha"/>
    <property type="match status" value="1"/>
</dbReference>
<keyword evidence="1" id="KW-0808">Transferase</keyword>
<dbReference type="SUPFAM" id="SSF100950">
    <property type="entry name" value="NagB/RpiA/CoA transferase-like"/>
    <property type="match status" value="2"/>
</dbReference>
<gene>
    <name evidence="3" type="primary">citF</name>
    <name evidence="3" type="ORF">ANTHELSMS3_00919</name>
</gene>
<keyword evidence="1" id="KW-0963">Cytoplasm</keyword>
<evidence type="ECO:0000313" key="4">
    <source>
        <dbReference type="Proteomes" id="UP000203589"/>
    </source>
</evidence>
<evidence type="ECO:0000313" key="3">
    <source>
        <dbReference type="EMBL" id="ASP19636.1"/>
    </source>
</evidence>
<proteinExistence type="predicted"/>
<name>A0A222E0B4_9RHOB</name>
<evidence type="ECO:0000256" key="1">
    <source>
        <dbReference type="PIRNR" id="PIRNR009451"/>
    </source>
</evidence>
<protein>
    <recommendedName>
        <fullName evidence="1">Citrate lyase alpha chain</fullName>
        <shortName evidence="1">Citrase alpha chain</shortName>
        <ecNumber evidence="1">2.8.3.10</ecNumber>
        <ecNumber evidence="1">4.1.3.6</ecNumber>
    </recommendedName>
    <alternativeName>
        <fullName evidence="1">Citrate (pro-3S)-lyase alpha chain</fullName>
    </alternativeName>
    <alternativeName>
        <fullName evidence="1">Citrate CoA-transferase subunit</fullName>
    </alternativeName>
</protein>
<organism evidence="3 4">
    <name type="scientific">Antarctobacter heliothermus</name>
    <dbReference type="NCBI Taxonomy" id="74033"/>
    <lineage>
        <taxon>Bacteria</taxon>
        <taxon>Pseudomonadati</taxon>
        <taxon>Pseudomonadota</taxon>
        <taxon>Alphaproteobacteria</taxon>
        <taxon>Rhodobacterales</taxon>
        <taxon>Roseobacteraceae</taxon>
        <taxon>Antarctobacter</taxon>
    </lineage>
</organism>
<comment type="catalytic activity">
    <reaction evidence="1">
        <text>citrate = oxaloacetate + acetate</text>
        <dbReference type="Rhea" id="RHEA:10760"/>
        <dbReference type="ChEBI" id="CHEBI:16452"/>
        <dbReference type="ChEBI" id="CHEBI:16947"/>
        <dbReference type="ChEBI" id="CHEBI:30089"/>
        <dbReference type="EC" id="4.1.3.6"/>
    </reaction>
</comment>
<evidence type="ECO:0000256" key="2">
    <source>
        <dbReference type="SAM" id="MobiDB-lite"/>
    </source>
</evidence>
<keyword evidence="1 3" id="KW-0456">Lyase</keyword>
<dbReference type="EC" id="2.8.3.10" evidence="1"/>
<comment type="subcellular location">
    <subcellularLocation>
        <location evidence="1">Cytoplasm</location>
    </subcellularLocation>
</comment>
<dbReference type="PANTHER" id="PTHR40596">
    <property type="entry name" value="CITRATE LYASE ALPHA CHAIN"/>
    <property type="match status" value="1"/>
</dbReference>
<feature type="region of interest" description="Disordered" evidence="2">
    <location>
        <begin position="1"/>
        <end position="21"/>
    </location>
</feature>
<dbReference type="InterPro" id="IPR037171">
    <property type="entry name" value="NagB/RpiA_transferase-like"/>
</dbReference>
<dbReference type="PANTHER" id="PTHR40596:SF1">
    <property type="entry name" value="CITRATE LYASE ALPHA CHAIN"/>
    <property type="match status" value="1"/>
</dbReference>
<sequence length="505" mass="51980">MALRRRKTPMPELPTDIPGYGPLLPHRATRKGGARRSKLLPDFDAAIAACDLRDGATVSFHHHLRNGDGVLNMVMEALARRGLRDLHIAASSIFPVHAPLIDHIRNGTVSRISTAFMSGPVGEAISRGVLPTPVTLQTHGGRARALDLRELPVDVAFVAAPAADDMGNLSGSTGPTACGTLGYPMVDVGVARHTVAVTDTLMPYPVPAIDIPQTCVTHVVQVAHIGDAAGIASGTTRPANDPLSLSIADTAAQVIAASGLLQEGISFQTGAGGASLATAAAVGREMAARGVTGSFCSGGITGFHVQMLNDGLFRGLLDVQCFDLEAVRSYRDDPRHQSMSAATYAGPHVGGAVVDRVDAVVLGAAEVDLNFNVNVTTRAGGIIIGGSGGHADTAAGSRLAVVTTRLTAAGFAKLVPQVGTLTTPGATIDVVVTEAGLAVNPARPDLAERLISAGLRVRDMADLVAEAALAGTRPTPPRALGRIVAVCEYRDGNVTDVVRVAPSET</sequence>
<dbReference type="GO" id="GO:0008814">
    <property type="term" value="F:citrate CoA-transferase activity"/>
    <property type="evidence" value="ECO:0007669"/>
    <property type="project" value="UniProtKB-UniRule"/>
</dbReference>
<dbReference type="GO" id="GO:0008815">
    <property type="term" value="F:citrate (pro-3S)-lyase activity"/>
    <property type="evidence" value="ECO:0007669"/>
    <property type="project" value="UniProtKB-UniRule"/>
</dbReference>
<dbReference type="GO" id="GO:0005737">
    <property type="term" value="C:cytoplasm"/>
    <property type="evidence" value="ECO:0007669"/>
    <property type="project" value="UniProtKB-SubCell"/>
</dbReference>
<accession>A0A222E0B4</accession>
<dbReference type="Gene3D" id="3.40.1080.10">
    <property type="entry name" value="Glutaconate Coenzyme A-transferase"/>
    <property type="match status" value="2"/>
</dbReference>
<dbReference type="GO" id="GO:0006084">
    <property type="term" value="P:acetyl-CoA metabolic process"/>
    <property type="evidence" value="ECO:0007669"/>
    <property type="project" value="UniProtKB-UniRule"/>
</dbReference>
<dbReference type="EMBL" id="CP022540">
    <property type="protein sequence ID" value="ASP19636.1"/>
    <property type="molecule type" value="Genomic_DNA"/>
</dbReference>
<comment type="catalytic activity">
    <reaction evidence="1">
        <text>citrate + acetyl-CoA = (3S)-citryl-CoA + acetate</text>
        <dbReference type="Rhea" id="RHEA:19405"/>
        <dbReference type="ChEBI" id="CHEBI:16947"/>
        <dbReference type="ChEBI" id="CHEBI:30089"/>
        <dbReference type="ChEBI" id="CHEBI:57288"/>
        <dbReference type="ChEBI" id="CHEBI:57321"/>
        <dbReference type="EC" id="2.8.3.10"/>
    </reaction>
</comment>
<dbReference type="Pfam" id="PF04223">
    <property type="entry name" value="CitF"/>
    <property type="match status" value="1"/>
</dbReference>
<dbReference type="GO" id="GO:0009346">
    <property type="term" value="C:ATP-independent citrate lyase complex"/>
    <property type="evidence" value="ECO:0007669"/>
    <property type="project" value="UniProtKB-UniRule"/>
</dbReference>
<reference evidence="3 4" key="1">
    <citation type="submission" date="2017-07" db="EMBL/GenBank/DDBJ databases">
        <title>Genome Sequence of Antarctobacter heliothermus Strain SMS3 Isolated from a culture of the Diatom Skeletonema marinoi.</title>
        <authorList>
            <person name="Topel M."/>
            <person name="Pinder M.I.M."/>
            <person name="Johansson O.N."/>
            <person name="Kourtchenko O."/>
            <person name="Godhe A."/>
            <person name="Clarke A.K."/>
        </authorList>
    </citation>
    <scope>NUCLEOTIDE SEQUENCE [LARGE SCALE GENOMIC DNA]</scope>
    <source>
        <strain evidence="3 4">SMS3</strain>
    </source>
</reference>
<dbReference type="EC" id="4.1.3.6" evidence="1"/>